<keyword evidence="5" id="KW-0808">Transferase</keyword>
<dbReference type="Gene3D" id="3.30.40.10">
    <property type="entry name" value="Zinc/RING finger domain, C3HC4 (zinc finger)"/>
    <property type="match status" value="1"/>
</dbReference>
<evidence type="ECO:0000313" key="6">
    <source>
        <dbReference type="Proteomes" id="UP000447434"/>
    </source>
</evidence>
<sequence length="381" mass="42885">MAKLGSGETVIESYTIKGTENIVRVGECVLIRSTDASKPQNVACVEKFEKDSNNNVTVHVRLYYRPDDAVGGRMKFHGANELFLSDHYDVQSAEVIQGKCVVHPFNSYVALENAGATDFYYRFQYKVASGSFIPDSVAVYCKCEMPYNPDIFMMQCERCHDWYHLECVGLTIDEARALVHFQCSDCTSTSEDELDAEAVRDNGVPPAIEDQVVSIEQDESSEESENTEGVQAGTGEIEPIYVEDVGEHVWDNFTGNRQGPIQVPRIGGPVASQESQNNDAKMTNLVSMKNKRKQPMGPTMMIRSMKNSANYDTEMAEISATKVMNVINNMEYCLKSGSTLWCKALYLLEDATRRELFLEMKDDASRMAWINFRSEIMDEEE</sequence>
<dbReference type="GO" id="GO:0003682">
    <property type="term" value="F:chromatin binding"/>
    <property type="evidence" value="ECO:0007669"/>
    <property type="project" value="InterPro"/>
</dbReference>
<evidence type="ECO:0000259" key="4">
    <source>
        <dbReference type="PROSITE" id="PS51038"/>
    </source>
</evidence>
<dbReference type="GO" id="GO:0008168">
    <property type="term" value="F:methyltransferase activity"/>
    <property type="evidence" value="ECO:0007669"/>
    <property type="project" value="UniProtKB-KW"/>
</dbReference>
<dbReference type="Pfam" id="PF01426">
    <property type="entry name" value="BAH"/>
    <property type="match status" value="1"/>
</dbReference>
<evidence type="ECO:0000256" key="2">
    <source>
        <dbReference type="ARBA" id="ARBA00022771"/>
    </source>
</evidence>
<dbReference type="Pfam" id="PF00628">
    <property type="entry name" value="PHD"/>
    <property type="match status" value="1"/>
</dbReference>
<dbReference type="GO" id="GO:0008270">
    <property type="term" value="F:zinc ion binding"/>
    <property type="evidence" value="ECO:0007669"/>
    <property type="project" value="UniProtKB-KW"/>
</dbReference>
<evidence type="ECO:0000256" key="1">
    <source>
        <dbReference type="ARBA" id="ARBA00022723"/>
    </source>
</evidence>
<reference evidence="6" key="1">
    <citation type="journal article" date="2020" name="Nat. Commun.">
        <title>Genome sequence of the cluster root forming white lupin.</title>
        <authorList>
            <person name="Hufnagel B."/>
            <person name="Marques A."/>
            <person name="Soriano A."/>
            <person name="Marques L."/>
            <person name="Divol F."/>
            <person name="Doumas P."/>
            <person name="Sallet E."/>
            <person name="Mancinotti D."/>
            <person name="Carrere S."/>
            <person name="Marande W."/>
            <person name="Arribat S."/>
            <person name="Keller J."/>
            <person name="Huneau C."/>
            <person name="Blein T."/>
            <person name="Aime D."/>
            <person name="Laguerre M."/>
            <person name="Taylor J."/>
            <person name="Schubert V."/>
            <person name="Nelson M."/>
            <person name="Geu-Flores F."/>
            <person name="Crespi M."/>
            <person name="Gallardo-Guerrero K."/>
            <person name="Delaux P.-M."/>
            <person name="Salse J."/>
            <person name="Berges H."/>
            <person name="Guyot R."/>
            <person name="Gouzy J."/>
            <person name="Peret B."/>
        </authorList>
    </citation>
    <scope>NUCLEOTIDE SEQUENCE [LARGE SCALE GENOMIC DNA]</scope>
    <source>
        <strain evidence="6">cv. Amiga</strain>
    </source>
</reference>
<dbReference type="PROSITE" id="PS51038">
    <property type="entry name" value="BAH"/>
    <property type="match status" value="1"/>
</dbReference>
<keyword evidence="6" id="KW-1185">Reference proteome</keyword>
<keyword evidence="5" id="KW-0489">Methyltransferase</keyword>
<dbReference type="InterPro" id="IPR013083">
    <property type="entry name" value="Znf_RING/FYVE/PHD"/>
</dbReference>
<dbReference type="InterPro" id="IPR019786">
    <property type="entry name" value="Zinc_finger_PHD-type_CS"/>
</dbReference>
<dbReference type="SMART" id="SM00439">
    <property type="entry name" value="BAH"/>
    <property type="match status" value="1"/>
</dbReference>
<accession>A0A6A4NNW4</accession>
<dbReference type="SUPFAM" id="SSF57903">
    <property type="entry name" value="FYVE/PHD zinc finger"/>
    <property type="match status" value="1"/>
</dbReference>
<keyword evidence="1" id="KW-0479">Metal-binding</keyword>
<organism evidence="5 6">
    <name type="scientific">Lupinus albus</name>
    <name type="common">White lupine</name>
    <name type="synonym">Lupinus termis</name>
    <dbReference type="NCBI Taxonomy" id="3870"/>
    <lineage>
        <taxon>Eukaryota</taxon>
        <taxon>Viridiplantae</taxon>
        <taxon>Streptophyta</taxon>
        <taxon>Embryophyta</taxon>
        <taxon>Tracheophyta</taxon>
        <taxon>Spermatophyta</taxon>
        <taxon>Magnoliopsida</taxon>
        <taxon>eudicotyledons</taxon>
        <taxon>Gunneridae</taxon>
        <taxon>Pentapetalae</taxon>
        <taxon>rosids</taxon>
        <taxon>fabids</taxon>
        <taxon>Fabales</taxon>
        <taxon>Fabaceae</taxon>
        <taxon>Papilionoideae</taxon>
        <taxon>50 kb inversion clade</taxon>
        <taxon>genistoids sensu lato</taxon>
        <taxon>core genistoids</taxon>
        <taxon>Genisteae</taxon>
        <taxon>Lupinus</taxon>
    </lineage>
</organism>
<dbReference type="InterPro" id="IPR001965">
    <property type="entry name" value="Znf_PHD"/>
</dbReference>
<feature type="domain" description="BAH" evidence="4">
    <location>
        <begin position="21"/>
        <end position="136"/>
    </location>
</feature>
<dbReference type="InterPro" id="IPR019787">
    <property type="entry name" value="Znf_PHD-finger"/>
</dbReference>
<evidence type="ECO:0000313" key="5">
    <source>
        <dbReference type="EMBL" id="KAE9590601.1"/>
    </source>
</evidence>
<gene>
    <name evidence="5" type="ORF">Lalb_Chr20g0109411</name>
</gene>
<dbReference type="SMART" id="SM00249">
    <property type="entry name" value="PHD"/>
    <property type="match status" value="1"/>
</dbReference>
<name>A0A6A4NNW4_LUPAL</name>
<proteinExistence type="predicted"/>
<evidence type="ECO:0000256" key="3">
    <source>
        <dbReference type="ARBA" id="ARBA00022833"/>
    </source>
</evidence>
<dbReference type="Proteomes" id="UP000447434">
    <property type="component" value="Chromosome 20"/>
</dbReference>
<dbReference type="InterPro" id="IPR001025">
    <property type="entry name" value="BAH_dom"/>
</dbReference>
<dbReference type="GO" id="GO:0032259">
    <property type="term" value="P:methylation"/>
    <property type="evidence" value="ECO:0007669"/>
    <property type="project" value="UniProtKB-KW"/>
</dbReference>
<comment type="caution">
    <text evidence="5">The sequence shown here is derived from an EMBL/GenBank/DDBJ whole genome shotgun (WGS) entry which is preliminary data.</text>
</comment>
<dbReference type="InterPro" id="IPR043151">
    <property type="entry name" value="BAH_sf"/>
</dbReference>
<dbReference type="InterPro" id="IPR011011">
    <property type="entry name" value="Znf_FYVE_PHD"/>
</dbReference>
<keyword evidence="2" id="KW-0863">Zinc-finger</keyword>
<dbReference type="PROSITE" id="PS01359">
    <property type="entry name" value="ZF_PHD_1"/>
    <property type="match status" value="1"/>
</dbReference>
<protein>
    <submittedName>
        <fullName evidence="5">Putative [histone H3]-lysine-36 demethylase chromatin regulator PHD family</fullName>
    </submittedName>
</protein>
<dbReference type="PANTHER" id="PTHR46364">
    <property type="entry name" value="OS08G0421900 PROTEIN"/>
    <property type="match status" value="1"/>
</dbReference>
<dbReference type="Gene3D" id="2.30.30.490">
    <property type="match status" value="1"/>
</dbReference>
<keyword evidence="3" id="KW-0862">Zinc</keyword>
<dbReference type="AlphaFoldDB" id="A0A6A4NNW4"/>
<dbReference type="EMBL" id="WOCE01000020">
    <property type="protein sequence ID" value="KAE9590601.1"/>
    <property type="molecule type" value="Genomic_DNA"/>
</dbReference>
<dbReference type="OrthoDB" id="436852at2759"/>